<feature type="transmembrane region" description="Helical" evidence="1">
    <location>
        <begin position="190"/>
        <end position="212"/>
    </location>
</feature>
<evidence type="ECO:0000313" key="2">
    <source>
        <dbReference type="EMBL" id="ESE39340.1"/>
    </source>
</evidence>
<evidence type="ECO:0000256" key="1">
    <source>
        <dbReference type="SAM" id="Phobius"/>
    </source>
</evidence>
<name>A0ABN0PH30_9GAMM</name>
<comment type="caution">
    <text evidence="2">The sequence shown here is derived from an EMBL/GenBank/DDBJ whole genome shotgun (WGS) entry which is preliminary data.</text>
</comment>
<reference evidence="2 3" key="1">
    <citation type="journal article" date="2013" name="Genome Announc.">
        <title>Draft Genome Sequence of Shewanella decolorationis S12, a Dye-Degrading Bacterium Isolated from a Wastewater Treatment Plant.</title>
        <authorList>
            <person name="Xu M."/>
            <person name="Fang Y."/>
            <person name="Liu J."/>
            <person name="Chen X."/>
            <person name="Sun G."/>
            <person name="Guo J."/>
            <person name="Hua Z."/>
            <person name="Tu Q."/>
            <person name="Wu L."/>
            <person name="Zhou J."/>
            <person name="Liu X."/>
        </authorList>
    </citation>
    <scope>NUCLEOTIDE SEQUENCE [LARGE SCALE GENOMIC DNA]</scope>
    <source>
        <strain evidence="2 3">S12</strain>
    </source>
</reference>
<accession>A0ABN0PH30</accession>
<gene>
    <name evidence="2" type="ORF">SHD_3549</name>
</gene>
<feature type="transmembrane region" description="Helical" evidence="1">
    <location>
        <begin position="88"/>
        <end position="106"/>
    </location>
</feature>
<proteinExistence type="predicted"/>
<feature type="transmembrane region" description="Helical" evidence="1">
    <location>
        <begin position="317"/>
        <end position="338"/>
    </location>
</feature>
<feature type="transmembrane region" description="Helical" evidence="1">
    <location>
        <begin position="258"/>
        <end position="281"/>
    </location>
</feature>
<organism evidence="2 3">
    <name type="scientific">Shewanella decolorationis S12</name>
    <dbReference type="NCBI Taxonomy" id="1353536"/>
    <lineage>
        <taxon>Bacteria</taxon>
        <taxon>Pseudomonadati</taxon>
        <taxon>Pseudomonadota</taxon>
        <taxon>Gammaproteobacteria</taxon>
        <taxon>Alteromonadales</taxon>
        <taxon>Shewanellaceae</taxon>
        <taxon>Shewanella</taxon>
    </lineage>
</organism>
<feature type="transmembrane region" description="Helical" evidence="1">
    <location>
        <begin position="55"/>
        <end position="76"/>
    </location>
</feature>
<feature type="transmembrane region" description="Helical" evidence="1">
    <location>
        <begin position="118"/>
        <end position="139"/>
    </location>
</feature>
<keyword evidence="1" id="KW-0812">Transmembrane</keyword>
<dbReference type="Proteomes" id="UP000017548">
    <property type="component" value="Unassembled WGS sequence"/>
</dbReference>
<dbReference type="EMBL" id="AXZL01000076">
    <property type="protein sequence ID" value="ESE39340.1"/>
    <property type="molecule type" value="Genomic_DNA"/>
</dbReference>
<sequence>MGSESPAIDVPRIFSEHIPVDAIINEILMPDIVIAFFALGLLAGLVKSDLKVPPAIYETLSILLMLTLGLKGGMALHGHTQNLVITELIAVIALGLLIPLVLYPVLTRLVQLGRTDAISIAAHYGSVSAGTFAVVLAMVEKSGMELRPETTLYLVLLELPAIVVMLWLHRYLSAKSSGQDAKPTSHQSSILHEALTSRGVVLLVGGVIIGWLYGPTGLAPITPVLIGGFKTLLALFLLEMGLVTAKVCSPLPLQQWRLLVFAAVTPFILAWLGIAVGLWLALPAGSILVLAGLSASASYIAAPAAIRAAIPEANIGLAMLASLGITFPVNVLIGLPLYQHWVMQITG</sequence>
<keyword evidence="1" id="KW-0472">Membrane</keyword>
<dbReference type="Pfam" id="PF05982">
    <property type="entry name" value="Sbt_1"/>
    <property type="match status" value="1"/>
</dbReference>
<feature type="transmembrane region" description="Helical" evidence="1">
    <location>
        <begin position="287"/>
        <end position="310"/>
    </location>
</feature>
<dbReference type="PANTHER" id="PTHR40400">
    <property type="entry name" value="SLR1512 PROTEIN"/>
    <property type="match status" value="1"/>
</dbReference>
<dbReference type="InterPro" id="IPR010293">
    <property type="entry name" value="Sbt_1"/>
</dbReference>
<dbReference type="PANTHER" id="PTHR40400:SF1">
    <property type="entry name" value="SLR1512 PROTEIN"/>
    <property type="match status" value="1"/>
</dbReference>
<keyword evidence="1" id="KW-1133">Transmembrane helix</keyword>
<feature type="transmembrane region" description="Helical" evidence="1">
    <location>
        <begin position="218"/>
        <end position="238"/>
    </location>
</feature>
<feature type="transmembrane region" description="Helical" evidence="1">
    <location>
        <begin position="151"/>
        <end position="169"/>
    </location>
</feature>
<feature type="transmembrane region" description="Helical" evidence="1">
    <location>
        <begin position="27"/>
        <end position="46"/>
    </location>
</feature>
<protein>
    <submittedName>
        <fullName evidence="2">Permease</fullName>
    </submittedName>
</protein>
<keyword evidence="3" id="KW-1185">Reference proteome</keyword>
<evidence type="ECO:0000313" key="3">
    <source>
        <dbReference type="Proteomes" id="UP000017548"/>
    </source>
</evidence>